<evidence type="ECO:0000313" key="4">
    <source>
        <dbReference type="Proteomes" id="UP001259572"/>
    </source>
</evidence>
<dbReference type="InterPro" id="IPR036162">
    <property type="entry name" value="Resolvase-like_N_sf"/>
</dbReference>
<proteinExistence type="predicted"/>
<dbReference type="Gene3D" id="3.40.50.1390">
    <property type="entry name" value="Resolvase, N-terminal catalytic domain"/>
    <property type="match status" value="1"/>
</dbReference>
<dbReference type="InterPro" id="IPR050639">
    <property type="entry name" value="SSR_resolvase"/>
</dbReference>
<dbReference type="CDD" id="cd03768">
    <property type="entry name" value="SR_ResInv"/>
    <property type="match status" value="1"/>
</dbReference>
<dbReference type="SUPFAM" id="SSF53041">
    <property type="entry name" value="Resolvase-like"/>
    <property type="match status" value="1"/>
</dbReference>
<dbReference type="PANTHER" id="PTHR30461">
    <property type="entry name" value="DNA-INVERTASE FROM LAMBDOID PROPHAGE"/>
    <property type="match status" value="1"/>
</dbReference>
<dbReference type="RefSeq" id="WP_315728798.1">
    <property type="nucleotide sequence ID" value="NZ_JAVUPU010000018.1"/>
</dbReference>
<dbReference type="SMART" id="SM00857">
    <property type="entry name" value="Resolvase"/>
    <property type="match status" value="1"/>
</dbReference>
<dbReference type="PANTHER" id="PTHR30461:SF23">
    <property type="entry name" value="DNA RECOMBINASE-RELATED"/>
    <property type="match status" value="1"/>
</dbReference>
<reference evidence="3 4" key="1">
    <citation type="submission" date="2023-05" db="EMBL/GenBank/DDBJ databases">
        <authorList>
            <person name="Guo Y."/>
        </authorList>
    </citation>
    <scope>NUCLEOTIDE SEQUENCE [LARGE SCALE GENOMIC DNA]</scope>
    <source>
        <strain evidence="3 4">GR2756</strain>
    </source>
</reference>
<dbReference type="Proteomes" id="UP001259572">
    <property type="component" value="Unassembled WGS sequence"/>
</dbReference>
<protein>
    <submittedName>
        <fullName evidence="3">Recombinase family protein</fullName>
    </submittedName>
</protein>
<dbReference type="InterPro" id="IPR011109">
    <property type="entry name" value="DNA_bind_recombinase_dom"/>
</dbReference>
<gene>
    <name evidence="3" type="ORF">RQX22_19160</name>
</gene>
<dbReference type="InterPro" id="IPR006119">
    <property type="entry name" value="Resolv_N"/>
</dbReference>
<evidence type="ECO:0000313" key="3">
    <source>
        <dbReference type="EMBL" id="MDT9601076.1"/>
    </source>
</evidence>
<evidence type="ECO:0000259" key="2">
    <source>
        <dbReference type="PROSITE" id="PS51737"/>
    </source>
</evidence>
<dbReference type="EMBL" id="JAVUPU010000018">
    <property type="protein sequence ID" value="MDT9601076.1"/>
    <property type="molecule type" value="Genomic_DNA"/>
</dbReference>
<organism evidence="3 4">
    <name type="scientific">Sphingosinicella rhizophila</name>
    <dbReference type="NCBI Taxonomy" id="3050082"/>
    <lineage>
        <taxon>Bacteria</taxon>
        <taxon>Pseudomonadati</taxon>
        <taxon>Pseudomonadota</taxon>
        <taxon>Alphaproteobacteria</taxon>
        <taxon>Sphingomonadales</taxon>
        <taxon>Sphingosinicellaceae</taxon>
        <taxon>Sphingosinicella</taxon>
    </lineage>
</organism>
<comment type="caution">
    <text evidence="3">The sequence shown here is derived from an EMBL/GenBank/DDBJ whole genome shotgun (WGS) entry which is preliminary data.</text>
</comment>
<dbReference type="Gene3D" id="3.90.1750.20">
    <property type="entry name" value="Putative Large Serine Recombinase, Chain B, Domain 2"/>
    <property type="match status" value="1"/>
</dbReference>
<dbReference type="PROSITE" id="PS51737">
    <property type="entry name" value="RECOMBINASE_DNA_BIND"/>
    <property type="match status" value="1"/>
</dbReference>
<dbReference type="InterPro" id="IPR038109">
    <property type="entry name" value="DNA_bind_recomb_sf"/>
</dbReference>
<accession>A0ABU3QCD4</accession>
<dbReference type="Pfam" id="PF00239">
    <property type="entry name" value="Resolvase"/>
    <property type="match status" value="1"/>
</dbReference>
<name>A0ABU3QCD4_9SPHN</name>
<feature type="domain" description="Recombinase" evidence="2">
    <location>
        <begin position="167"/>
        <end position="284"/>
    </location>
</feature>
<evidence type="ECO:0000259" key="1">
    <source>
        <dbReference type="PROSITE" id="PS51736"/>
    </source>
</evidence>
<sequence length="529" mass="58839">MNAAAKRCAIYTRKSSEEGLDQEFNSLDAQREAGEAYVKSQSSEGWRVLPAHYDDGGFSGGSMERPGLKRLLADIAAGMIDVVVVYKIDRLTRSLADFARIVELFDKHQVSFVSVTQAFNTTSSMGRLTLNVLLSFAQFEREVTGERIRDKIAASKAKGMWMGGVPPLGYDLPADSARRLIINEAEAAIVRSIFHKYLQLGSVHSLQHLLREQGVRSKQRTTKGGKLVGGEPFSRGALFYLLRNRIYLGLIVHKDTAYPGVHTAIVDAELFDAVQSKLNANAREHGANRVTRSPLRGRVFDAAGNPMSPAFSHGQSGKLYRYYVSAPLQQGATHKPRNEQLRRIPASNLERLVTTIATRLVPSQRSQPLTVPTRIEVHAHSLQLLLPIRLLPEVRASLADDEQVERVDEDPSSLRVIVPIRMKMRGGRAWTTGAARQEARHDRAMIKALRAAHTMARTDKDGMPRLESSPGSPYLRRLARLAFLAPDIQEAIMEGRQPPTLMLEQLTRAKIPASWEEQRRLFAFPCAGV</sequence>
<dbReference type="PROSITE" id="PS51736">
    <property type="entry name" value="RECOMBINASES_3"/>
    <property type="match status" value="1"/>
</dbReference>
<keyword evidence="4" id="KW-1185">Reference proteome</keyword>
<dbReference type="Pfam" id="PF07508">
    <property type="entry name" value="Recombinase"/>
    <property type="match status" value="1"/>
</dbReference>
<feature type="domain" description="Resolvase/invertase-type recombinase catalytic" evidence="1">
    <location>
        <begin position="7"/>
        <end position="159"/>
    </location>
</feature>